<dbReference type="InterPro" id="IPR007627">
    <property type="entry name" value="RNA_pol_sigma70_r2"/>
</dbReference>
<dbReference type="OrthoDB" id="7777078at2"/>
<protein>
    <submittedName>
        <fullName evidence="2">RNA polymerase factor sigma-70</fullName>
    </submittedName>
</protein>
<evidence type="ECO:0000313" key="2">
    <source>
        <dbReference type="EMBL" id="KNX40401.1"/>
    </source>
</evidence>
<dbReference type="AlphaFoldDB" id="A0A0L6CRQ5"/>
<feature type="domain" description="RNA polymerase sigma-70 region 2" evidence="1">
    <location>
        <begin position="23"/>
        <end position="75"/>
    </location>
</feature>
<comment type="caution">
    <text evidence="2">The sequence shown here is derived from an EMBL/GenBank/DDBJ whole genome shotgun (WGS) entry which is preliminary data.</text>
</comment>
<dbReference type="Pfam" id="PF04542">
    <property type="entry name" value="Sigma70_r2"/>
    <property type="match status" value="1"/>
</dbReference>
<dbReference type="GO" id="GO:0003700">
    <property type="term" value="F:DNA-binding transcription factor activity"/>
    <property type="evidence" value="ECO:0007669"/>
    <property type="project" value="InterPro"/>
</dbReference>
<dbReference type="EMBL" id="LGVV01000054">
    <property type="protein sequence ID" value="KNX40401.1"/>
    <property type="molecule type" value="Genomic_DNA"/>
</dbReference>
<evidence type="ECO:0000259" key="1">
    <source>
        <dbReference type="Pfam" id="PF04542"/>
    </source>
</evidence>
<dbReference type="InterPro" id="IPR013325">
    <property type="entry name" value="RNA_pol_sigma_r2"/>
</dbReference>
<dbReference type="RefSeq" id="WP_050663903.1">
    <property type="nucleotide sequence ID" value="NZ_CP118494.1"/>
</dbReference>
<proteinExistence type="predicted"/>
<gene>
    <name evidence="2" type="ORF">ROTO_30530</name>
</gene>
<sequence length="203" mass="21977">MEQLHKLTDPTTRISRNIRIRAARLARSGAVPGLDVDDIEQELRLDLIRRAQNFDPTKSSFDTFADRVIANQIATLASATRAVRAERAMQSLHAHVGEDEADGGLTLSDVLPETAAIDPVDEFALSHGPGLRGDVAKLLGALCPSSRQVAIAVSHLSVAEAARVLGLHRSTIYERLTVIRRTAQSLGLDGYFEAAPTVLAPRR</sequence>
<name>A0A0L6CRQ5_9RHOB</name>
<dbReference type="SUPFAM" id="SSF88946">
    <property type="entry name" value="Sigma2 domain of RNA polymerase sigma factors"/>
    <property type="match status" value="1"/>
</dbReference>
<dbReference type="GO" id="GO:0006352">
    <property type="term" value="P:DNA-templated transcription initiation"/>
    <property type="evidence" value="ECO:0007669"/>
    <property type="project" value="InterPro"/>
</dbReference>
<organism evidence="2 3">
    <name type="scientific">Roseovarius tolerans</name>
    <dbReference type="NCBI Taxonomy" id="74031"/>
    <lineage>
        <taxon>Bacteria</taxon>
        <taxon>Pseudomonadati</taxon>
        <taxon>Pseudomonadota</taxon>
        <taxon>Alphaproteobacteria</taxon>
        <taxon>Rhodobacterales</taxon>
        <taxon>Roseobacteraceae</taxon>
        <taxon>Roseovarius</taxon>
    </lineage>
</organism>
<dbReference type="PATRIC" id="fig|74031.6.peg.3115"/>
<keyword evidence="3" id="KW-1185">Reference proteome</keyword>
<reference evidence="3" key="1">
    <citation type="submission" date="2015-07" db="EMBL/GenBank/DDBJ databases">
        <title>Draft Genome Sequence of Roseovarius tolerans EL-164, a producer of N-Acylated Alanine Methyl Esters (NAMEs).</title>
        <authorList>
            <person name="Voget S."/>
            <person name="Bruns H."/>
            <person name="Wagner-Doebler I."/>
            <person name="Schulz S."/>
            <person name="Daniel R."/>
        </authorList>
    </citation>
    <scope>NUCLEOTIDE SEQUENCE [LARGE SCALE GENOMIC DNA]</scope>
    <source>
        <strain evidence="3">EL-164</strain>
    </source>
</reference>
<evidence type="ECO:0000313" key="3">
    <source>
        <dbReference type="Proteomes" id="UP000037046"/>
    </source>
</evidence>
<accession>A0A0L6CRQ5</accession>
<dbReference type="Proteomes" id="UP000037046">
    <property type="component" value="Unassembled WGS sequence"/>
</dbReference>